<dbReference type="Pfam" id="PF00089">
    <property type="entry name" value="Trypsin"/>
    <property type="match status" value="1"/>
</dbReference>
<dbReference type="InterPro" id="IPR001254">
    <property type="entry name" value="Trypsin_dom"/>
</dbReference>
<comment type="similarity">
    <text evidence="1">Belongs to the peptidase S1 family.</text>
</comment>
<dbReference type="InterPro" id="IPR009003">
    <property type="entry name" value="Peptidase_S1_PA"/>
</dbReference>
<dbReference type="Proteomes" id="UP000568380">
    <property type="component" value="Unassembled WGS sequence"/>
</dbReference>
<feature type="domain" description="Peptidase S1" evidence="8">
    <location>
        <begin position="81"/>
        <end position="196"/>
    </location>
</feature>
<name>A0A7W8AGT1_9ACTN</name>
<evidence type="ECO:0000256" key="1">
    <source>
        <dbReference type="ARBA" id="ARBA00007664"/>
    </source>
</evidence>
<evidence type="ECO:0000256" key="3">
    <source>
        <dbReference type="ARBA" id="ARBA00022801"/>
    </source>
</evidence>
<keyword evidence="4" id="KW-0720">Serine protease</keyword>
<evidence type="ECO:0000256" key="7">
    <source>
        <dbReference type="SAM" id="SignalP"/>
    </source>
</evidence>
<dbReference type="GO" id="GO:0004252">
    <property type="term" value="F:serine-type endopeptidase activity"/>
    <property type="evidence" value="ECO:0007669"/>
    <property type="project" value="InterPro"/>
</dbReference>
<keyword evidence="5 6" id="KW-1015">Disulfide bond</keyword>
<dbReference type="GO" id="GO:0006508">
    <property type="term" value="P:proteolysis"/>
    <property type="evidence" value="ECO:0007669"/>
    <property type="project" value="UniProtKB-KW"/>
</dbReference>
<evidence type="ECO:0000259" key="8">
    <source>
        <dbReference type="Pfam" id="PF00089"/>
    </source>
</evidence>
<dbReference type="CDD" id="cd21112">
    <property type="entry name" value="alphaLP-like"/>
    <property type="match status" value="1"/>
</dbReference>
<feature type="chain" id="PRO_5031053886" description="Peptidase S1 domain-containing protein" evidence="7">
    <location>
        <begin position="22"/>
        <end position="208"/>
    </location>
</feature>
<evidence type="ECO:0000313" key="10">
    <source>
        <dbReference type="Proteomes" id="UP000568380"/>
    </source>
</evidence>
<keyword evidence="2" id="KW-0645">Protease</keyword>
<keyword evidence="7" id="KW-0732">Signal</keyword>
<sequence length="208" mass="21224">MALRSIAVSLLLGLGLISAPAAYSVRGGDAFYAGPTRCTIGASVQGGYVTTGDCAPAGTPVTGLNRVAQGTVQGVVFPGKNMGWVRVNANWTPRGVVSDGRGGEIRVAGAQQAPVGSTVCRSGATTGWRCGTLLRRNASITFPQGTVHGLIETNICAEPGDRGGPLLWNGHVQGILVGSTGNCASGGRTFYQPIIPILQTFGLTLLTS</sequence>
<evidence type="ECO:0000256" key="6">
    <source>
        <dbReference type="PIRSR" id="PIRSR001134-2"/>
    </source>
</evidence>
<protein>
    <recommendedName>
        <fullName evidence="8">Peptidase S1 domain-containing protein</fullName>
    </recommendedName>
</protein>
<dbReference type="PIRSF" id="PIRSF001134">
    <property type="entry name" value="Streptogrisin"/>
    <property type="match status" value="1"/>
</dbReference>
<dbReference type="SUPFAM" id="SSF50494">
    <property type="entry name" value="Trypsin-like serine proteases"/>
    <property type="match status" value="1"/>
</dbReference>
<reference evidence="9 10" key="1">
    <citation type="submission" date="2020-08" db="EMBL/GenBank/DDBJ databases">
        <title>Genomic Encyclopedia of Type Strains, Phase IV (KMG-IV): sequencing the most valuable type-strain genomes for metagenomic binning, comparative biology and taxonomic classification.</title>
        <authorList>
            <person name="Goeker M."/>
        </authorList>
    </citation>
    <scope>NUCLEOTIDE SEQUENCE [LARGE SCALE GENOMIC DNA]</scope>
    <source>
        <strain evidence="9 10">DSM 45385</strain>
    </source>
</reference>
<dbReference type="InterPro" id="IPR001316">
    <property type="entry name" value="Pept_S1A_streptogrisin"/>
</dbReference>
<evidence type="ECO:0000256" key="4">
    <source>
        <dbReference type="ARBA" id="ARBA00022825"/>
    </source>
</evidence>
<evidence type="ECO:0000256" key="5">
    <source>
        <dbReference type="ARBA" id="ARBA00023157"/>
    </source>
</evidence>
<dbReference type="InterPro" id="IPR043504">
    <property type="entry name" value="Peptidase_S1_PA_chymotrypsin"/>
</dbReference>
<feature type="disulfide bond" evidence="6">
    <location>
        <begin position="120"/>
        <end position="130"/>
    </location>
</feature>
<feature type="signal peptide" evidence="7">
    <location>
        <begin position="1"/>
        <end position="21"/>
    </location>
</feature>
<feature type="disulfide bond" evidence="6">
    <location>
        <begin position="156"/>
        <end position="183"/>
    </location>
</feature>
<dbReference type="Gene3D" id="2.40.10.10">
    <property type="entry name" value="Trypsin-like serine proteases"/>
    <property type="match status" value="2"/>
</dbReference>
<evidence type="ECO:0000256" key="2">
    <source>
        <dbReference type="ARBA" id="ARBA00022670"/>
    </source>
</evidence>
<organism evidence="9 10">
    <name type="scientific">Nonomuraea endophytica</name>
    <dbReference type="NCBI Taxonomy" id="714136"/>
    <lineage>
        <taxon>Bacteria</taxon>
        <taxon>Bacillati</taxon>
        <taxon>Actinomycetota</taxon>
        <taxon>Actinomycetes</taxon>
        <taxon>Streptosporangiales</taxon>
        <taxon>Streptosporangiaceae</taxon>
        <taxon>Nonomuraea</taxon>
    </lineage>
</organism>
<comment type="caution">
    <text evidence="9">The sequence shown here is derived from an EMBL/GenBank/DDBJ whole genome shotgun (WGS) entry which is preliminary data.</text>
</comment>
<feature type="disulfide bond" evidence="6">
    <location>
        <begin position="38"/>
        <end position="54"/>
    </location>
</feature>
<proteinExistence type="inferred from homology"/>
<keyword evidence="10" id="KW-1185">Reference proteome</keyword>
<dbReference type="RefSeq" id="WP_184975616.1">
    <property type="nucleotide sequence ID" value="NZ_JACHIN010000027.1"/>
</dbReference>
<accession>A0A7W8AGT1</accession>
<dbReference type="PRINTS" id="PR00861">
    <property type="entry name" value="ALYTICPTASE"/>
</dbReference>
<gene>
    <name evidence="9" type="ORF">HNR40_010386</name>
</gene>
<dbReference type="EMBL" id="JACHIN010000027">
    <property type="protein sequence ID" value="MBB5084875.1"/>
    <property type="molecule type" value="Genomic_DNA"/>
</dbReference>
<keyword evidence="3" id="KW-0378">Hydrolase</keyword>
<evidence type="ECO:0000313" key="9">
    <source>
        <dbReference type="EMBL" id="MBB5084875.1"/>
    </source>
</evidence>
<dbReference type="AlphaFoldDB" id="A0A7W8AGT1"/>